<dbReference type="KEGG" id="pvw:HU752_017450"/>
<gene>
    <name evidence="3" type="ORF">HU752_017450</name>
</gene>
<dbReference type="GO" id="GO:0043190">
    <property type="term" value="C:ATP-binding cassette (ABC) transporter complex"/>
    <property type="evidence" value="ECO:0007669"/>
    <property type="project" value="InterPro"/>
</dbReference>
<evidence type="ECO:0000313" key="4">
    <source>
        <dbReference type="Proteomes" id="UP000634530"/>
    </source>
</evidence>
<feature type="chain" id="PRO_5038352871" evidence="1">
    <location>
        <begin position="29"/>
        <end position="318"/>
    </location>
</feature>
<reference evidence="3 4" key="1">
    <citation type="journal article" date="2020" name="Microorganisms">
        <title>Reliable Identification of Environmental Pseudomonas Isolates Using the rpoD Gene.</title>
        <authorList>
            <consortium name="The Broad Institute Genome Sequencing Platform"/>
            <person name="Girard L."/>
            <person name="Lood C."/>
            <person name="Rokni-Zadeh H."/>
            <person name="van Noort V."/>
            <person name="Lavigne R."/>
            <person name="De Mot R."/>
        </authorList>
    </citation>
    <scope>NUCLEOTIDE SEQUENCE [LARGE SCALE GENOMIC DNA]</scope>
    <source>
        <strain evidence="3 4">RW8P3</strain>
    </source>
</reference>
<keyword evidence="1" id="KW-0732">Signal</keyword>
<name>A0A9E6PF94_9PSED</name>
<dbReference type="AlphaFoldDB" id="A0A9E6PF94"/>
<feature type="signal peptide" evidence="1">
    <location>
        <begin position="1"/>
        <end position="28"/>
    </location>
</feature>
<dbReference type="Gene3D" id="3.40.190.100">
    <property type="entry name" value="Glycine betaine-binding periplasmic protein, domain 2"/>
    <property type="match status" value="1"/>
</dbReference>
<reference evidence="3 4" key="2">
    <citation type="journal article" date="2021" name="Microorganisms">
        <title>The Ever-Expanding Pseudomonas Genus: Description of 43 New Species and Partition of the Pseudomonas putida Group.</title>
        <authorList>
            <person name="Girard L."/>
            <person name="Lood C."/>
            <person name="Hofte M."/>
            <person name="Vandamme P."/>
            <person name="Rokni-Zadeh H."/>
            <person name="van Noort V."/>
            <person name="Lavigne R."/>
            <person name="De Mot R."/>
        </authorList>
    </citation>
    <scope>NUCLEOTIDE SEQUENCE [LARGE SCALE GENOMIC DNA]</scope>
    <source>
        <strain evidence="3 4">RW8P3</strain>
    </source>
</reference>
<accession>A0A9E6PF94</accession>
<dbReference type="Gene3D" id="3.40.190.10">
    <property type="entry name" value="Periplasmic binding protein-like II"/>
    <property type="match status" value="1"/>
</dbReference>
<protein>
    <submittedName>
        <fullName evidence="3">Choline ABC transporter substrate-binding protein</fullName>
    </submittedName>
</protein>
<dbReference type="InterPro" id="IPR007210">
    <property type="entry name" value="ABC_Gly_betaine_transp_sub-bd"/>
</dbReference>
<dbReference type="GO" id="GO:0033265">
    <property type="term" value="F:choline binding"/>
    <property type="evidence" value="ECO:0007669"/>
    <property type="project" value="InterPro"/>
</dbReference>
<dbReference type="SUPFAM" id="SSF53850">
    <property type="entry name" value="Periplasmic binding protein-like II"/>
    <property type="match status" value="1"/>
</dbReference>
<dbReference type="InterPro" id="IPR017783">
    <property type="entry name" value="ABC_choline_sub-bd"/>
</dbReference>
<dbReference type="Proteomes" id="UP000634530">
    <property type="component" value="Chromosome"/>
</dbReference>
<dbReference type="CDD" id="cd13640">
    <property type="entry name" value="PBP2_ChoX"/>
    <property type="match status" value="1"/>
</dbReference>
<dbReference type="GO" id="GO:0015871">
    <property type="term" value="P:choline transport"/>
    <property type="evidence" value="ECO:0007669"/>
    <property type="project" value="InterPro"/>
</dbReference>
<dbReference type="NCBIfam" id="TIGR03414">
    <property type="entry name" value="ABC_choline_bnd"/>
    <property type="match status" value="1"/>
</dbReference>
<feature type="domain" description="ABC-type glycine betaine transport system substrate-binding" evidence="2">
    <location>
        <begin position="35"/>
        <end position="288"/>
    </location>
</feature>
<sequence length="318" mass="34492">MKTPNLKKLFNGCLFLGATALLATPAFATEDASCKSVRMGVVNWTDVIATSAVADVLLNGLGYESKQTSAVQQIIFAGIRDKRLDIFLGYWKPAMDKNIEPFVAANQVKVMASPSLSDAQATLAVPQYVADAGLKTFADIAKFKDQLKGTLYGIEPGSGANTTIKTMIDTNHFGLKGFKLVESGEAGMLAAVQRAINRKEFVVFVGWTPHPMNINMKIAYLTGSEDVYGPNEGAATVSTVTAPDYAQRCPNVNRLLENLTFTSAQESQLMVPIMERQSPQDVARQWLRDHPQDLKRWLAGVTSIDGKEGVATVQASLK</sequence>
<evidence type="ECO:0000259" key="2">
    <source>
        <dbReference type="Pfam" id="PF04069"/>
    </source>
</evidence>
<organism evidence="3 4">
    <name type="scientific">Pseudomonas vanderleydeniana</name>
    <dbReference type="NCBI Taxonomy" id="2745495"/>
    <lineage>
        <taxon>Bacteria</taxon>
        <taxon>Pseudomonadati</taxon>
        <taxon>Pseudomonadota</taxon>
        <taxon>Gammaproteobacteria</taxon>
        <taxon>Pseudomonadales</taxon>
        <taxon>Pseudomonadaceae</taxon>
        <taxon>Pseudomonas</taxon>
    </lineage>
</organism>
<evidence type="ECO:0000256" key="1">
    <source>
        <dbReference type="SAM" id="SignalP"/>
    </source>
</evidence>
<dbReference type="GO" id="GO:0042597">
    <property type="term" value="C:periplasmic space"/>
    <property type="evidence" value="ECO:0007669"/>
    <property type="project" value="InterPro"/>
</dbReference>
<evidence type="ECO:0000313" key="3">
    <source>
        <dbReference type="EMBL" id="QXI25762.1"/>
    </source>
</evidence>
<proteinExistence type="predicted"/>
<keyword evidence="4" id="KW-1185">Reference proteome</keyword>
<dbReference type="EMBL" id="CP077093">
    <property type="protein sequence ID" value="QXI25762.1"/>
    <property type="molecule type" value="Genomic_DNA"/>
</dbReference>
<dbReference type="GO" id="GO:0022857">
    <property type="term" value="F:transmembrane transporter activity"/>
    <property type="evidence" value="ECO:0007669"/>
    <property type="project" value="InterPro"/>
</dbReference>
<dbReference type="Pfam" id="PF04069">
    <property type="entry name" value="OpuAC"/>
    <property type="match status" value="1"/>
</dbReference>